<dbReference type="GO" id="GO:0016787">
    <property type="term" value="F:hydrolase activity"/>
    <property type="evidence" value="ECO:0007669"/>
    <property type="project" value="UniProtKB-KW"/>
</dbReference>
<dbReference type="Gene3D" id="2.60.120.260">
    <property type="entry name" value="Galactose-binding domain-like"/>
    <property type="match status" value="1"/>
</dbReference>
<feature type="domain" description="DUF4982" evidence="7">
    <location>
        <begin position="627"/>
        <end position="688"/>
    </location>
</feature>
<dbReference type="Pfam" id="PF02836">
    <property type="entry name" value="Glyco_hydro_2_C"/>
    <property type="match status" value="1"/>
</dbReference>
<dbReference type="InterPro" id="IPR013783">
    <property type="entry name" value="Ig-like_fold"/>
</dbReference>
<dbReference type="PRINTS" id="PR00132">
    <property type="entry name" value="GLHYDRLASE2"/>
</dbReference>
<evidence type="ECO:0000259" key="8">
    <source>
        <dbReference type="Pfam" id="PF18565"/>
    </source>
</evidence>
<dbReference type="Pfam" id="PF18565">
    <property type="entry name" value="Glyco_hydro2_C5"/>
    <property type="match status" value="1"/>
</dbReference>
<dbReference type="PANTHER" id="PTHR42732">
    <property type="entry name" value="BETA-GALACTOSIDASE"/>
    <property type="match status" value="1"/>
</dbReference>
<dbReference type="InterPro" id="IPR017853">
    <property type="entry name" value="GH"/>
</dbReference>
<feature type="domain" description="Glycoside hydrolase family 2 catalytic" evidence="5">
    <location>
        <begin position="306"/>
        <end position="489"/>
    </location>
</feature>
<keyword evidence="2 9" id="KW-0378">Hydrolase</keyword>
<dbReference type="RefSeq" id="WP_190992881.1">
    <property type="nucleotide sequence ID" value="NZ_JACOIK010000002.1"/>
</dbReference>
<reference evidence="9 10" key="1">
    <citation type="submission" date="2020-08" db="EMBL/GenBank/DDBJ databases">
        <title>Sphingobacterium sp. DN00404 isolated from aquaculture water.</title>
        <authorList>
            <person name="Zhang M."/>
        </authorList>
    </citation>
    <scope>NUCLEOTIDE SEQUENCE [LARGE SCALE GENOMIC DNA]</scope>
    <source>
        <strain evidence="9 10">DN00404</strain>
    </source>
</reference>
<comment type="similarity">
    <text evidence="1">Belongs to the glycosyl hydrolase 2 family.</text>
</comment>
<evidence type="ECO:0000313" key="10">
    <source>
        <dbReference type="Proteomes" id="UP000602759"/>
    </source>
</evidence>
<dbReference type="InterPro" id="IPR040605">
    <property type="entry name" value="Glyco_hydro2_dom5"/>
</dbReference>
<evidence type="ECO:0000256" key="3">
    <source>
        <dbReference type="ARBA" id="ARBA00023295"/>
    </source>
</evidence>
<dbReference type="SUPFAM" id="SSF49303">
    <property type="entry name" value="beta-Galactosidase/glucuronidase domain"/>
    <property type="match status" value="1"/>
</dbReference>
<dbReference type="InterPro" id="IPR051913">
    <property type="entry name" value="GH2_Domain-Containing"/>
</dbReference>
<dbReference type="Gene3D" id="2.60.40.10">
    <property type="entry name" value="Immunoglobulins"/>
    <property type="match status" value="3"/>
</dbReference>
<dbReference type="PANTHER" id="PTHR42732:SF1">
    <property type="entry name" value="BETA-MANNOSIDASE"/>
    <property type="match status" value="1"/>
</dbReference>
<dbReference type="InterPro" id="IPR006101">
    <property type="entry name" value="Glyco_hydro_2"/>
</dbReference>
<dbReference type="Pfam" id="PF02837">
    <property type="entry name" value="Glyco_hydro_2_N"/>
    <property type="match status" value="1"/>
</dbReference>
<evidence type="ECO:0000256" key="2">
    <source>
        <dbReference type="ARBA" id="ARBA00022801"/>
    </source>
</evidence>
<dbReference type="InterPro" id="IPR006104">
    <property type="entry name" value="Glyco_hydro_2_N"/>
</dbReference>
<keyword evidence="3" id="KW-0326">Glycosidase</keyword>
<gene>
    <name evidence="9" type="ORF">H8B06_03345</name>
</gene>
<dbReference type="Proteomes" id="UP000602759">
    <property type="component" value="Unassembled WGS sequence"/>
</dbReference>
<dbReference type="Pfam" id="PF16355">
    <property type="entry name" value="DUF4982"/>
    <property type="match status" value="1"/>
</dbReference>
<evidence type="ECO:0000256" key="1">
    <source>
        <dbReference type="ARBA" id="ARBA00007401"/>
    </source>
</evidence>
<evidence type="ECO:0000259" key="4">
    <source>
        <dbReference type="Pfam" id="PF00703"/>
    </source>
</evidence>
<name>A0ABR7YKK9_9SPHI</name>
<dbReference type="SUPFAM" id="SSF49785">
    <property type="entry name" value="Galactose-binding domain-like"/>
    <property type="match status" value="1"/>
</dbReference>
<evidence type="ECO:0000313" key="9">
    <source>
        <dbReference type="EMBL" id="MBD1431849.1"/>
    </source>
</evidence>
<feature type="domain" description="Glycoside hydrolase family 2" evidence="8">
    <location>
        <begin position="704"/>
        <end position="805"/>
    </location>
</feature>
<proteinExistence type="inferred from homology"/>
<dbReference type="EMBL" id="JACOIK010000002">
    <property type="protein sequence ID" value="MBD1431849.1"/>
    <property type="molecule type" value="Genomic_DNA"/>
</dbReference>
<dbReference type="InterPro" id="IPR008979">
    <property type="entry name" value="Galactose-bd-like_sf"/>
</dbReference>
<organism evidence="9 10">
    <name type="scientific">Sphingobacterium micropteri</name>
    <dbReference type="NCBI Taxonomy" id="2763501"/>
    <lineage>
        <taxon>Bacteria</taxon>
        <taxon>Pseudomonadati</taxon>
        <taxon>Bacteroidota</taxon>
        <taxon>Sphingobacteriia</taxon>
        <taxon>Sphingobacteriales</taxon>
        <taxon>Sphingobacteriaceae</taxon>
        <taxon>Sphingobacterium</taxon>
    </lineage>
</organism>
<keyword evidence="10" id="KW-1185">Reference proteome</keyword>
<dbReference type="Gene3D" id="3.20.20.80">
    <property type="entry name" value="Glycosidases"/>
    <property type="match status" value="1"/>
</dbReference>
<dbReference type="SUPFAM" id="SSF51445">
    <property type="entry name" value="(Trans)glycosidases"/>
    <property type="match status" value="1"/>
</dbReference>
<feature type="domain" description="Glycoside hydrolase family 2 immunoglobulin-like beta-sandwich" evidence="4">
    <location>
        <begin position="198"/>
        <end position="299"/>
    </location>
</feature>
<dbReference type="InterPro" id="IPR006102">
    <property type="entry name" value="Ig-like_GH2"/>
</dbReference>
<dbReference type="Pfam" id="PF00703">
    <property type="entry name" value="Glyco_hydro_2"/>
    <property type="match status" value="1"/>
</dbReference>
<evidence type="ECO:0000259" key="5">
    <source>
        <dbReference type="Pfam" id="PF02836"/>
    </source>
</evidence>
<feature type="domain" description="Glycosyl hydrolases family 2 sugar binding" evidence="6">
    <location>
        <begin position="22"/>
        <end position="166"/>
    </location>
</feature>
<evidence type="ECO:0000259" key="6">
    <source>
        <dbReference type="Pfam" id="PF02837"/>
    </source>
</evidence>
<dbReference type="InterPro" id="IPR032311">
    <property type="entry name" value="DUF4982"/>
</dbReference>
<accession>A0ABR7YKK9</accession>
<evidence type="ECO:0000259" key="7">
    <source>
        <dbReference type="Pfam" id="PF16355"/>
    </source>
</evidence>
<dbReference type="InterPro" id="IPR006103">
    <property type="entry name" value="Glyco_hydro_2_cat"/>
</dbReference>
<comment type="caution">
    <text evidence="9">The sequence shown here is derived from an EMBL/GenBank/DDBJ whole genome shotgun (WGS) entry which is preliminary data.</text>
</comment>
<dbReference type="InterPro" id="IPR036156">
    <property type="entry name" value="Beta-gal/glucu_dom_sf"/>
</dbReference>
<protein>
    <submittedName>
        <fullName evidence="9">Glycoside hydrolase family 2 protein</fullName>
    </submittedName>
</protein>
<sequence length="810" mass="91760">MCCILFGPFLLAAQELRQTFSLEKDWRFNKGDVDQAASTDFDDRGWDKVTVPHDWAIYGPFDRKHDLQEVAVTQNGEKVATVKTGRTGGLPYVGVGWYRNTFDVESFEPSNKRVVLKFDGAMSEARVYVNGHEVCFWPYGYNAFHCDVTEFINPSGKDNLVAVRLENRPQSSRWYPGAGLYRNVHVIVTDKVHVPVWGTFVTTPFVSDTLASVRLETNIENADGKVVRVTTDIIDGSGKVVSSKDNAQKINYGQPFVQHLEVLDPKLWSPESPALYKAISRIFVDEQLLDSYETRFGIRDIKFVAERGFFLNGKHRQFQGVCNHHDLGPLGAAINVSALRYQLELLMDMGCDAIRTAHNMPAPELVELCDELGLMMMIEPFDEWEIAKCMNGYHRFFEEWAERDMVNMIRHFRNNPSVVMWSIGNEVPTQCSPEGYKVARFLQDICHREDPTRPVTCGMDQVSCVLENGFASMLDIPGFNYRVHRYQEAYAKLPQNLLLGAETTSTVSSRGIYKFPVEKKAEAVYADHQSSSYDLEHCSWSNLPDEDLAMADDYAWSLGQFVWTGFDYLGEPSPYDTDAWPNHSSMFGIIDLASIPKDRYYLYRSVWNKRANTVHVLPHWTWPERVGEVTPVFVYTNYPSAELFINGKSQGVCRKTEESVQHRYRLMWTDVIYEPGELKVVAYDRQGQPAEEKIVRTAGKPHQIVLETPHKIIAADGKSLAYVRVKVLDKEGNVCPNENALVHFSVTGAGQYRAAANGDPTCLDMFHQPKMPLFNGQLTAIVQAGEQPGDVRLEAKSKGLKSGKILLKVE</sequence>